<dbReference type="InParanoid" id="A0A0N0PFC3"/>
<feature type="region of interest" description="Disordered" evidence="1">
    <location>
        <begin position="30"/>
        <end position="79"/>
    </location>
</feature>
<protein>
    <submittedName>
        <fullName evidence="2">Uncharacterized protein</fullName>
    </submittedName>
</protein>
<dbReference type="EMBL" id="LADJ01019880">
    <property type="protein sequence ID" value="KPJ21071.1"/>
    <property type="molecule type" value="Genomic_DNA"/>
</dbReference>
<sequence>MSMGSRRFAISANSCGRLLELERLARVHGLPLGGEGWTGDDGEGGETGVGAVGGDTTPAPAHNTPKTPSTPEVVLPKREPAAMDVGDAPDLLRDMPPPDCLPPLDALGNYALCCFI</sequence>
<organism evidence="2 3">
    <name type="scientific">Papilio machaon</name>
    <name type="common">Old World swallowtail butterfly</name>
    <dbReference type="NCBI Taxonomy" id="76193"/>
    <lineage>
        <taxon>Eukaryota</taxon>
        <taxon>Metazoa</taxon>
        <taxon>Ecdysozoa</taxon>
        <taxon>Arthropoda</taxon>
        <taxon>Hexapoda</taxon>
        <taxon>Insecta</taxon>
        <taxon>Pterygota</taxon>
        <taxon>Neoptera</taxon>
        <taxon>Endopterygota</taxon>
        <taxon>Lepidoptera</taxon>
        <taxon>Glossata</taxon>
        <taxon>Ditrysia</taxon>
        <taxon>Papilionoidea</taxon>
        <taxon>Papilionidae</taxon>
        <taxon>Papilioninae</taxon>
        <taxon>Papilio</taxon>
    </lineage>
</organism>
<reference evidence="2 3" key="1">
    <citation type="journal article" date="2015" name="Nat. Commun.">
        <title>Outbred genome sequencing and CRISPR/Cas9 gene editing in butterflies.</title>
        <authorList>
            <person name="Li X."/>
            <person name="Fan D."/>
            <person name="Zhang W."/>
            <person name="Liu G."/>
            <person name="Zhang L."/>
            <person name="Zhao L."/>
            <person name="Fang X."/>
            <person name="Chen L."/>
            <person name="Dong Y."/>
            <person name="Chen Y."/>
            <person name="Ding Y."/>
            <person name="Zhao R."/>
            <person name="Feng M."/>
            <person name="Zhu Y."/>
            <person name="Feng Y."/>
            <person name="Jiang X."/>
            <person name="Zhu D."/>
            <person name="Xiang H."/>
            <person name="Feng X."/>
            <person name="Li S."/>
            <person name="Wang J."/>
            <person name="Zhang G."/>
            <person name="Kronforst M.R."/>
            <person name="Wang W."/>
        </authorList>
    </citation>
    <scope>NUCLEOTIDE SEQUENCE [LARGE SCALE GENOMIC DNA]</scope>
    <source>
        <strain evidence="2">Ya'a_city_454_Pm</strain>
        <tissue evidence="2">Whole body</tissue>
    </source>
</reference>
<accession>A0A0N0PFC3</accession>
<proteinExistence type="predicted"/>
<evidence type="ECO:0000313" key="3">
    <source>
        <dbReference type="Proteomes" id="UP000053240"/>
    </source>
</evidence>
<evidence type="ECO:0000256" key="1">
    <source>
        <dbReference type="SAM" id="MobiDB-lite"/>
    </source>
</evidence>
<gene>
    <name evidence="2" type="ORF">RR48_00476</name>
</gene>
<dbReference type="Proteomes" id="UP000053240">
    <property type="component" value="Unassembled WGS sequence"/>
</dbReference>
<comment type="caution">
    <text evidence="2">The sequence shown here is derived from an EMBL/GenBank/DDBJ whole genome shotgun (WGS) entry which is preliminary data.</text>
</comment>
<evidence type="ECO:0000313" key="2">
    <source>
        <dbReference type="EMBL" id="KPJ21071.1"/>
    </source>
</evidence>
<dbReference type="AlphaFoldDB" id="A0A0N0PFC3"/>
<name>A0A0N0PFC3_PAPMA</name>
<keyword evidence="3" id="KW-1185">Reference proteome</keyword>